<dbReference type="SUPFAM" id="SSF55785">
    <property type="entry name" value="PYP-like sensor domain (PAS domain)"/>
    <property type="match status" value="3"/>
</dbReference>
<keyword evidence="4" id="KW-0600">Photoreceptor protein</keyword>
<dbReference type="NCBIfam" id="TIGR00229">
    <property type="entry name" value="sensory_box"/>
    <property type="match status" value="2"/>
</dbReference>
<keyword evidence="6" id="KW-0716">Sensory transduction</keyword>
<dbReference type="Pfam" id="PF07536">
    <property type="entry name" value="HWE_HK"/>
    <property type="match status" value="1"/>
</dbReference>
<dbReference type="EMBL" id="NWTC01000034">
    <property type="protein sequence ID" value="PDT44371.1"/>
    <property type="molecule type" value="Genomic_DNA"/>
</dbReference>
<feature type="active site" evidence="15">
    <location>
        <position position="75"/>
    </location>
</feature>
<feature type="coiled-coil region" evidence="16">
    <location>
        <begin position="699"/>
        <end position="786"/>
    </location>
</feature>
<dbReference type="PANTHER" id="PTHR24422:SF27">
    <property type="entry name" value="PROTEIN-GLUTAMATE O-METHYLTRANSFERASE"/>
    <property type="match status" value="1"/>
</dbReference>
<proteinExistence type="predicted"/>
<name>A0A2A6LP80_RHIFR</name>
<dbReference type="InterPro" id="IPR035909">
    <property type="entry name" value="CheB_C"/>
</dbReference>
<dbReference type="InterPro" id="IPR036890">
    <property type="entry name" value="HATPase_C_sf"/>
</dbReference>
<feature type="compositionally biased region" description="Basic and acidic residues" evidence="17">
    <location>
        <begin position="36"/>
        <end position="55"/>
    </location>
</feature>
<keyword evidence="12" id="KW-0067">ATP-binding</keyword>
<gene>
    <name evidence="22" type="ORF">CO661_29755</name>
</gene>
<dbReference type="GO" id="GO:0000156">
    <property type="term" value="F:phosphorelay response regulator activity"/>
    <property type="evidence" value="ECO:0007669"/>
    <property type="project" value="InterPro"/>
</dbReference>
<dbReference type="SMART" id="SM00091">
    <property type="entry name" value="PAS"/>
    <property type="match status" value="4"/>
</dbReference>
<evidence type="ECO:0000259" key="20">
    <source>
        <dbReference type="PROSITE" id="PS50122"/>
    </source>
</evidence>
<dbReference type="PRINTS" id="PR00996">
    <property type="entry name" value="CHERMTFRASE"/>
</dbReference>
<dbReference type="InterPro" id="IPR011102">
    <property type="entry name" value="Sig_transdc_His_kinase_HWE"/>
</dbReference>
<feature type="active site" evidence="15">
    <location>
        <position position="194"/>
    </location>
</feature>
<dbReference type="Gene3D" id="1.20.5.340">
    <property type="match status" value="1"/>
</dbReference>
<dbReference type="InterPro" id="IPR029063">
    <property type="entry name" value="SAM-dependent_MTases_sf"/>
</dbReference>
<evidence type="ECO:0000256" key="12">
    <source>
        <dbReference type="ARBA" id="ARBA00022840"/>
    </source>
</evidence>
<dbReference type="SMART" id="SM00138">
    <property type="entry name" value="MeTrc"/>
    <property type="match status" value="1"/>
</dbReference>
<dbReference type="GO" id="GO:0006935">
    <property type="term" value="P:chemotaxis"/>
    <property type="evidence" value="ECO:0007669"/>
    <property type="project" value="UniProtKB-UniRule"/>
</dbReference>
<dbReference type="GO" id="GO:0008757">
    <property type="term" value="F:S-adenosylmethionine-dependent methyltransferase activity"/>
    <property type="evidence" value="ECO:0007669"/>
    <property type="project" value="InterPro"/>
</dbReference>
<dbReference type="Pfam" id="PF03705">
    <property type="entry name" value="CheR_N"/>
    <property type="match status" value="1"/>
</dbReference>
<evidence type="ECO:0000256" key="11">
    <source>
        <dbReference type="ARBA" id="ARBA00022777"/>
    </source>
</evidence>
<feature type="domain" description="CheR-type methyltransferase" evidence="21">
    <location>
        <begin position="259"/>
        <end position="533"/>
    </location>
</feature>
<evidence type="ECO:0000256" key="15">
    <source>
        <dbReference type="PROSITE-ProRule" id="PRU00050"/>
    </source>
</evidence>
<evidence type="ECO:0000256" key="1">
    <source>
        <dbReference type="ARBA" id="ARBA00000085"/>
    </source>
</evidence>
<dbReference type="SUPFAM" id="SSF57997">
    <property type="entry name" value="Tropomyosin"/>
    <property type="match status" value="1"/>
</dbReference>
<protein>
    <recommendedName>
        <fullName evidence="3">Blue-light-activated histidine kinase</fullName>
        <ecNumber evidence="2">2.7.13.3</ecNumber>
    </recommendedName>
</protein>
<dbReference type="GO" id="GO:0008984">
    <property type="term" value="F:protein-glutamate methylesterase activity"/>
    <property type="evidence" value="ECO:0007669"/>
    <property type="project" value="InterPro"/>
</dbReference>
<dbReference type="SUPFAM" id="SSF47757">
    <property type="entry name" value="Chemotaxis receptor methyltransferase CheR, N-terminal domain"/>
    <property type="match status" value="1"/>
</dbReference>
<keyword evidence="15" id="KW-0378">Hydrolase</keyword>
<feature type="domain" description="PAC" evidence="19">
    <location>
        <begin position="1106"/>
        <end position="1158"/>
    </location>
</feature>
<evidence type="ECO:0000256" key="9">
    <source>
        <dbReference type="ARBA" id="ARBA00022679"/>
    </source>
</evidence>
<evidence type="ECO:0000259" key="19">
    <source>
        <dbReference type="PROSITE" id="PS50113"/>
    </source>
</evidence>
<dbReference type="InterPro" id="IPR000014">
    <property type="entry name" value="PAS"/>
</dbReference>
<dbReference type="Pfam" id="PF13596">
    <property type="entry name" value="PAS_10"/>
    <property type="match status" value="1"/>
</dbReference>
<dbReference type="GO" id="GO:0005524">
    <property type="term" value="F:ATP binding"/>
    <property type="evidence" value="ECO:0007669"/>
    <property type="project" value="UniProtKB-KW"/>
</dbReference>
<dbReference type="InterPro" id="IPR001610">
    <property type="entry name" value="PAC"/>
</dbReference>
<evidence type="ECO:0000313" key="23">
    <source>
        <dbReference type="Proteomes" id="UP000220353"/>
    </source>
</evidence>
<dbReference type="PROSITE" id="PS50122">
    <property type="entry name" value="CHEB"/>
    <property type="match status" value="1"/>
</dbReference>
<dbReference type="InterPro" id="IPR035965">
    <property type="entry name" value="PAS-like_dom_sf"/>
</dbReference>
<keyword evidence="11" id="KW-0418">Kinase</keyword>
<dbReference type="GO" id="GO:0004673">
    <property type="term" value="F:protein histidine kinase activity"/>
    <property type="evidence" value="ECO:0007669"/>
    <property type="project" value="UniProtKB-EC"/>
</dbReference>
<feature type="domain" description="PAC" evidence="19">
    <location>
        <begin position="849"/>
        <end position="899"/>
    </location>
</feature>
<evidence type="ECO:0000256" key="17">
    <source>
        <dbReference type="SAM" id="MobiDB-lite"/>
    </source>
</evidence>
<evidence type="ECO:0000256" key="3">
    <source>
        <dbReference type="ARBA" id="ARBA00021740"/>
    </source>
</evidence>
<dbReference type="PROSITE" id="PS50123">
    <property type="entry name" value="CHER"/>
    <property type="match status" value="1"/>
</dbReference>
<dbReference type="PANTHER" id="PTHR24422">
    <property type="entry name" value="CHEMOTAXIS PROTEIN METHYLTRANSFERASE"/>
    <property type="match status" value="1"/>
</dbReference>
<dbReference type="EC" id="2.7.13.3" evidence="2"/>
<comment type="catalytic activity">
    <reaction evidence="1">
        <text>ATP + protein L-histidine = ADP + protein N-phospho-L-histidine.</text>
        <dbReference type="EC" id="2.7.13.3"/>
    </reaction>
</comment>
<dbReference type="Gene3D" id="3.40.50.180">
    <property type="entry name" value="Methylesterase CheB, C-terminal domain"/>
    <property type="match status" value="1"/>
</dbReference>
<evidence type="ECO:0000256" key="6">
    <source>
        <dbReference type="ARBA" id="ARBA00022606"/>
    </source>
</evidence>
<dbReference type="CDD" id="cd16434">
    <property type="entry name" value="CheB-CheR_fusion"/>
    <property type="match status" value="1"/>
</dbReference>
<keyword evidence="13" id="KW-0157">Chromophore</keyword>
<feature type="domain" description="PAS" evidence="18">
    <location>
        <begin position="1155"/>
        <end position="1225"/>
    </location>
</feature>
<evidence type="ECO:0000256" key="8">
    <source>
        <dbReference type="ARBA" id="ARBA00022643"/>
    </source>
</evidence>
<evidence type="ECO:0000256" key="5">
    <source>
        <dbReference type="ARBA" id="ARBA00022553"/>
    </source>
</evidence>
<dbReference type="Pfam" id="PF01739">
    <property type="entry name" value="CheR"/>
    <property type="match status" value="1"/>
</dbReference>
<evidence type="ECO:0000256" key="2">
    <source>
        <dbReference type="ARBA" id="ARBA00012438"/>
    </source>
</evidence>
<keyword evidence="9" id="KW-0808">Transferase</keyword>
<keyword evidence="5" id="KW-0597">Phosphoprotein</keyword>
<evidence type="ECO:0000259" key="18">
    <source>
        <dbReference type="PROSITE" id="PS50112"/>
    </source>
</evidence>
<evidence type="ECO:0000256" key="7">
    <source>
        <dbReference type="ARBA" id="ARBA00022630"/>
    </source>
</evidence>
<dbReference type="InterPro" id="IPR000673">
    <property type="entry name" value="Sig_transdc_resp-reg_Me-estase"/>
</dbReference>
<evidence type="ECO:0000256" key="13">
    <source>
        <dbReference type="ARBA" id="ARBA00022991"/>
    </source>
</evidence>
<evidence type="ECO:0000256" key="16">
    <source>
        <dbReference type="SAM" id="Coils"/>
    </source>
</evidence>
<evidence type="ECO:0000256" key="14">
    <source>
        <dbReference type="ARBA" id="ARBA00023170"/>
    </source>
</evidence>
<evidence type="ECO:0000259" key="21">
    <source>
        <dbReference type="PROSITE" id="PS50123"/>
    </source>
</evidence>
<dbReference type="InterPro" id="IPR000780">
    <property type="entry name" value="CheR_MeTrfase"/>
</dbReference>
<dbReference type="Gene3D" id="3.40.50.150">
    <property type="entry name" value="Vaccinia Virus protein VP39"/>
    <property type="match status" value="1"/>
</dbReference>
<dbReference type="InterPro" id="IPR000700">
    <property type="entry name" value="PAS-assoc_C"/>
</dbReference>
<dbReference type="SUPFAM" id="SSF52738">
    <property type="entry name" value="Methylesterase CheB, C-terminal domain"/>
    <property type="match status" value="1"/>
</dbReference>
<feature type="domain" description="CheB-type methylesterase" evidence="20">
    <location>
        <begin position="63"/>
        <end position="252"/>
    </location>
</feature>
<dbReference type="SMART" id="SM00911">
    <property type="entry name" value="HWE_HK"/>
    <property type="match status" value="1"/>
</dbReference>
<dbReference type="Pfam" id="PF00989">
    <property type="entry name" value="PAS"/>
    <property type="match status" value="1"/>
</dbReference>
<feature type="active site" evidence="15">
    <location>
        <position position="102"/>
    </location>
</feature>
<keyword evidence="10" id="KW-0547">Nucleotide-binding</keyword>
<dbReference type="Proteomes" id="UP000220353">
    <property type="component" value="Unassembled WGS sequence"/>
</dbReference>
<dbReference type="Pfam" id="PF01339">
    <property type="entry name" value="CheB_methylest"/>
    <property type="match status" value="1"/>
</dbReference>
<keyword evidence="16" id="KW-0175">Coiled coil</keyword>
<dbReference type="PROSITE" id="PS50113">
    <property type="entry name" value="PAC"/>
    <property type="match status" value="3"/>
</dbReference>
<dbReference type="CDD" id="cd00130">
    <property type="entry name" value="PAS"/>
    <property type="match status" value="3"/>
</dbReference>
<feature type="domain" description="PAS" evidence="18">
    <location>
        <begin position="1028"/>
        <end position="1068"/>
    </location>
</feature>
<keyword evidence="15" id="KW-0145">Chemotaxis</keyword>
<sequence>MASVQRSCLANARAVVAVRSRPCILEQACPMAKQRNIRDDHPGHVSEERQKRVDETVDTDPNAATAIPVVGIGASAGGIEALGSFFDAMPTDSGCSFVVVLHLDPKRESEMARILSGRTTMPVAQVEDGMALAPDHVYVIAPDTDLRLVDGGLKVSRPSEPRGQRHPVDVLFASIAAEQRERSVAIVLSGTGSDGTEGLKEIRAEGGMSLVQAPETAKFDGMPRSAISAGLADHVLAAGKMPETLLAYVHHGYVSAPSEVEPTFPKGEVTIEQVLEVLRARGGHDFGSYKRNTLKRRIHRRMGLRNTETLADYLNDLRINPEEVATLVADLMISVTGFFRDPEAWKALAELVIAPLVAERERGASVRVWVPACATGEEAYSVAMLIIEHAEATEKHFDLKVFATDAQEDNLRKARDGIYPAAALAGCPPERVRRFFEKLDGSYQVSKELRDMVVFAPQNLLRDPPFSRLDIVSCRNFLIYLEPEAQQRIIAQCHFALRPDGHLFLGNAETIGRHDDLFETVSKKWRIYRRVGPTRHDLIDYRPPRGSVGTGVAGEPPPMRPEAASPVADIARRALLERYAPASVLIDHKGRVVYFHGTTRDYLEQPSGEPTRDLLTMARDGLALKLRGAIREASKGDKSVTVHGRVHRSGSSLDVAMTVMPLPASPQGGKLALVSFAPGAPRSNQPTIREDAAETTSGVRALQEELVSMRAELRNTIEHLETANEELKASNEEATSMNEELQSTNEELETSKEELQSFNEELNTVNSQLQHKIAELERTTNDLNNLLAGSDTATLFLDSKLAINWFAPATKELFDLVTSDIGRPIAHFARKFFDENLLSDAETVLQKLTNIEAEVLSDAGRWYLRRMLPYRTRDNHIAGVVITFSDITERRNAAQAVDDARIYAEAIVGTVRQPLVVLDAKLRVQSANPAFYDLLRVAAKETEGSLLFDLGNGLFDIPAVRTLLDEVLSKNHEVADYEVEHEFRDIGRRCMLLNARKLSQGGGRDELILLAIEDITERREGDNAVRASEQRLRDLIEALPGAVYTTDAEGRITSCNPAAAELWGRNPELGTDEWCGSWRICRPDGTPLPHDESPMAIALKENRQIQGAEAVAERPDGVRVPFLAYPTPLRDASGKVIGAVNMLVDITERKRAEALAERLAAIVESSDDAIISKTLDGTITSWNEGAERLFGYGSDEIIGKSIMTLVPPERREEEKDILDRIRRGEHIQHYDTRRQRKDGSLVWVSLTVSPLSDAGGKIIGASTIARDMTERRRADEHRKTLMDELNHRVKNSMAVIQSIASQTLGNASTLEEARQAFGSRLINLAKAHDVLTRESWQSAKLDDIVSDTVMPHAGGKNRFRIDGVDIRLSPKAALSFAMALHELGTNAVKYGALSNENGQVVIVWQIEGDDVDRRLVLHWQERGGPPVAEPQHKGFGSRLIEHALATELGGEVRVDYASAGLECTIIAPLPAGKSC</sequence>
<evidence type="ECO:0000313" key="22">
    <source>
        <dbReference type="EMBL" id="PDT44371.1"/>
    </source>
</evidence>
<evidence type="ECO:0000256" key="10">
    <source>
        <dbReference type="ARBA" id="ARBA00022741"/>
    </source>
</evidence>
<keyword evidence="7" id="KW-0285">Flavoprotein</keyword>
<dbReference type="Gene3D" id="3.30.450.20">
    <property type="entry name" value="PAS domain"/>
    <property type="match status" value="4"/>
</dbReference>
<keyword evidence="14" id="KW-0675">Receptor</keyword>
<keyword evidence="8" id="KW-0288">FMN</keyword>
<dbReference type="Pfam" id="PF08448">
    <property type="entry name" value="PAS_4"/>
    <property type="match status" value="2"/>
</dbReference>
<dbReference type="GO" id="GO:0006355">
    <property type="term" value="P:regulation of DNA-templated transcription"/>
    <property type="evidence" value="ECO:0007669"/>
    <property type="project" value="InterPro"/>
</dbReference>
<dbReference type="PROSITE" id="PS50112">
    <property type="entry name" value="PAS"/>
    <property type="match status" value="2"/>
</dbReference>
<dbReference type="GO" id="GO:0009881">
    <property type="term" value="F:photoreceptor activity"/>
    <property type="evidence" value="ECO:0007669"/>
    <property type="project" value="UniProtKB-KW"/>
</dbReference>
<dbReference type="InterPro" id="IPR013656">
    <property type="entry name" value="PAS_4"/>
</dbReference>
<dbReference type="InterPro" id="IPR050903">
    <property type="entry name" value="Bact_Chemotaxis_MeTrfase"/>
</dbReference>
<feature type="region of interest" description="Disordered" evidence="17">
    <location>
        <begin position="539"/>
        <end position="563"/>
    </location>
</feature>
<dbReference type="SUPFAM" id="SSF53335">
    <property type="entry name" value="S-adenosyl-L-methionine-dependent methyltransferases"/>
    <property type="match status" value="1"/>
</dbReference>
<comment type="caution">
    <text evidence="22">The sequence shown here is derived from an EMBL/GenBank/DDBJ whole genome shotgun (WGS) entry which is preliminary data.</text>
</comment>
<dbReference type="InterPro" id="IPR022641">
    <property type="entry name" value="CheR_N"/>
</dbReference>
<evidence type="ECO:0000256" key="4">
    <source>
        <dbReference type="ARBA" id="ARBA00022543"/>
    </source>
</evidence>
<feature type="region of interest" description="Disordered" evidence="17">
    <location>
        <begin position="36"/>
        <end position="56"/>
    </location>
</feature>
<feature type="domain" description="PAC" evidence="19">
    <location>
        <begin position="1228"/>
        <end position="1280"/>
    </location>
</feature>
<dbReference type="InterPro" id="IPR022642">
    <property type="entry name" value="CheR_C"/>
</dbReference>
<organism evidence="22 23">
    <name type="scientific">Rhizobium fredii</name>
    <name type="common">Sinorhizobium fredii</name>
    <dbReference type="NCBI Taxonomy" id="380"/>
    <lineage>
        <taxon>Bacteria</taxon>
        <taxon>Pseudomonadati</taxon>
        <taxon>Pseudomonadota</taxon>
        <taxon>Alphaproteobacteria</taxon>
        <taxon>Hyphomicrobiales</taxon>
        <taxon>Rhizobiaceae</taxon>
        <taxon>Sinorhizobium/Ensifer group</taxon>
        <taxon>Sinorhizobium</taxon>
    </lineage>
</organism>
<dbReference type="InterPro" id="IPR013767">
    <property type="entry name" value="PAS_fold"/>
</dbReference>
<dbReference type="GO" id="GO:0005737">
    <property type="term" value="C:cytoplasm"/>
    <property type="evidence" value="ECO:0007669"/>
    <property type="project" value="InterPro"/>
</dbReference>
<accession>A0A2A6LP80</accession>
<reference evidence="22 23" key="1">
    <citation type="submission" date="2017-09" db="EMBL/GenBank/DDBJ databases">
        <title>Comparative genomics of rhizobia isolated from Phaseolus vulgaris in China.</title>
        <authorList>
            <person name="Tong W."/>
        </authorList>
    </citation>
    <scope>NUCLEOTIDE SEQUENCE [LARGE SCALE GENOMIC DNA]</scope>
    <source>
        <strain evidence="22 23">PCH1</strain>
    </source>
</reference>
<dbReference type="SMART" id="SM00086">
    <property type="entry name" value="PAC"/>
    <property type="match status" value="4"/>
</dbReference>
<dbReference type="Gene3D" id="3.30.565.10">
    <property type="entry name" value="Histidine kinase-like ATPase, C-terminal domain"/>
    <property type="match status" value="1"/>
</dbReference>